<feature type="non-terminal residue" evidence="2">
    <location>
        <position position="1"/>
    </location>
</feature>
<dbReference type="EMBL" id="LXQA010089982">
    <property type="protein sequence ID" value="MCI13871.1"/>
    <property type="molecule type" value="Genomic_DNA"/>
</dbReference>
<evidence type="ECO:0000256" key="1">
    <source>
        <dbReference type="ARBA" id="ARBA00022723"/>
    </source>
</evidence>
<sequence length="80" mass="9334">YIFDISKKEAEELKNISKHDVIEWYKTYLKQSSPKCRRLLVRVWGCNTDIKDAEAAPKSVQVITDPAAFKMQSKFYPSFC</sequence>
<keyword evidence="1" id="KW-0479">Metal-binding</keyword>
<keyword evidence="3" id="KW-1185">Reference proteome</keyword>
<dbReference type="SUPFAM" id="SSF63411">
    <property type="entry name" value="LuxS/MPP-like metallohydrolase"/>
    <property type="match status" value="1"/>
</dbReference>
<dbReference type="PANTHER" id="PTHR43690">
    <property type="entry name" value="NARDILYSIN"/>
    <property type="match status" value="1"/>
</dbReference>
<name>A0A392PP57_9FABA</name>
<dbReference type="Proteomes" id="UP000265520">
    <property type="component" value="Unassembled WGS sequence"/>
</dbReference>
<dbReference type="GO" id="GO:0046872">
    <property type="term" value="F:metal ion binding"/>
    <property type="evidence" value="ECO:0007669"/>
    <property type="project" value="UniProtKB-KW"/>
</dbReference>
<organism evidence="2 3">
    <name type="scientific">Trifolium medium</name>
    <dbReference type="NCBI Taxonomy" id="97028"/>
    <lineage>
        <taxon>Eukaryota</taxon>
        <taxon>Viridiplantae</taxon>
        <taxon>Streptophyta</taxon>
        <taxon>Embryophyta</taxon>
        <taxon>Tracheophyta</taxon>
        <taxon>Spermatophyta</taxon>
        <taxon>Magnoliopsida</taxon>
        <taxon>eudicotyledons</taxon>
        <taxon>Gunneridae</taxon>
        <taxon>Pentapetalae</taxon>
        <taxon>rosids</taxon>
        <taxon>fabids</taxon>
        <taxon>Fabales</taxon>
        <taxon>Fabaceae</taxon>
        <taxon>Papilionoideae</taxon>
        <taxon>50 kb inversion clade</taxon>
        <taxon>NPAAA clade</taxon>
        <taxon>Hologalegina</taxon>
        <taxon>IRL clade</taxon>
        <taxon>Trifolieae</taxon>
        <taxon>Trifolium</taxon>
    </lineage>
</organism>
<evidence type="ECO:0000313" key="2">
    <source>
        <dbReference type="EMBL" id="MCI13871.1"/>
    </source>
</evidence>
<dbReference type="Gene3D" id="3.30.830.10">
    <property type="entry name" value="Metalloenzyme, LuxS/M16 peptidase-like"/>
    <property type="match status" value="1"/>
</dbReference>
<dbReference type="InterPro" id="IPR050626">
    <property type="entry name" value="Peptidase_M16"/>
</dbReference>
<dbReference type="AlphaFoldDB" id="A0A392PP57"/>
<dbReference type="GO" id="GO:0005829">
    <property type="term" value="C:cytosol"/>
    <property type="evidence" value="ECO:0007669"/>
    <property type="project" value="TreeGrafter"/>
</dbReference>
<dbReference type="PANTHER" id="PTHR43690:SF18">
    <property type="entry name" value="INSULIN-DEGRADING ENZYME-RELATED"/>
    <property type="match status" value="1"/>
</dbReference>
<dbReference type="InterPro" id="IPR011249">
    <property type="entry name" value="Metalloenz_LuxS/M16"/>
</dbReference>
<accession>A0A392PP57</accession>
<proteinExistence type="predicted"/>
<comment type="caution">
    <text evidence="2">The sequence shown here is derived from an EMBL/GenBank/DDBJ whole genome shotgun (WGS) entry which is preliminary data.</text>
</comment>
<reference evidence="2 3" key="1">
    <citation type="journal article" date="2018" name="Front. Plant Sci.">
        <title>Red Clover (Trifolium pratense) and Zigzag Clover (T. medium) - A Picture of Genomic Similarities and Differences.</title>
        <authorList>
            <person name="Dluhosova J."/>
            <person name="Istvanek J."/>
            <person name="Nedelnik J."/>
            <person name="Repkova J."/>
        </authorList>
    </citation>
    <scope>NUCLEOTIDE SEQUENCE [LARGE SCALE GENOMIC DNA]</scope>
    <source>
        <strain evidence="3">cv. 10/8</strain>
        <tissue evidence="2">Leaf</tissue>
    </source>
</reference>
<evidence type="ECO:0000313" key="3">
    <source>
        <dbReference type="Proteomes" id="UP000265520"/>
    </source>
</evidence>
<protein>
    <submittedName>
        <fullName evidence="2">Insulin-degrading enzyme-like</fullName>
    </submittedName>
</protein>